<dbReference type="InterPro" id="IPR036689">
    <property type="entry name" value="ESAT-6-like_sf"/>
</dbReference>
<dbReference type="Pfam" id="PF06013">
    <property type="entry name" value="WXG100"/>
    <property type="match status" value="1"/>
</dbReference>
<feature type="coiled-coil region" evidence="1">
    <location>
        <begin position="47"/>
        <end position="100"/>
    </location>
</feature>
<proteinExistence type="predicted"/>
<dbReference type="InterPro" id="IPR010310">
    <property type="entry name" value="T7SS_ESAT-6-like"/>
</dbReference>
<dbReference type="RefSeq" id="WP_184954107.1">
    <property type="nucleotide sequence ID" value="NZ_BOMC01000067.1"/>
</dbReference>
<reference evidence="3 4" key="1">
    <citation type="submission" date="2020-08" db="EMBL/GenBank/DDBJ databases">
        <title>Sequencing the genomes of 1000 actinobacteria strains.</title>
        <authorList>
            <person name="Klenk H.-P."/>
        </authorList>
    </citation>
    <scope>NUCLEOTIDE SEQUENCE [LARGE SCALE GENOMIC DNA]</scope>
    <source>
        <strain evidence="3 4">DSM 45518</strain>
    </source>
</reference>
<evidence type="ECO:0000256" key="2">
    <source>
        <dbReference type="SAM" id="MobiDB-lite"/>
    </source>
</evidence>
<evidence type="ECO:0000313" key="4">
    <source>
        <dbReference type="Proteomes" id="UP000542742"/>
    </source>
</evidence>
<dbReference type="SUPFAM" id="SSF140453">
    <property type="entry name" value="EsxAB dimer-like"/>
    <property type="match status" value="1"/>
</dbReference>
<evidence type="ECO:0000313" key="3">
    <source>
        <dbReference type="EMBL" id="MBB4695802.1"/>
    </source>
</evidence>
<dbReference type="Proteomes" id="UP000542742">
    <property type="component" value="Unassembled WGS sequence"/>
</dbReference>
<protein>
    <submittedName>
        <fullName evidence="3">WXG100 family type VII secretion target</fullName>
    </submittedName>
</protein>
<dbReference type="NCBIfam" id="TIGR03930">
    <property type="entry name" value="WXG100_ESAT6"/>
    <property type="match status" value="1"/>
</dbReference>
<keyword evidence="1" id="KW-0175">Coiled coil</keyword>
<dbReference type="EMBL" id="JACHMF010000001">
    <property type="protein sequence ID" value="MBB4695802.1"/>
    <property type="molecule type" value="Genomic_DNA"/>
</dbReference>
<comment type="caution">
    <text evidence="3">The sequence shown here is derived from an EMBL/GenBank/DDBJ whole genome shotgun (WGS) entry which is preliminary data.</text>
</comment>
<keyword evidence="4" id="KW-1185">Reference proteome</keyword>
<feature type="region of interest" description="Disordered" evidence="2">
    <location>
        <begin position="104"/>
        <end position="130"/>
    </location>
</feature>
<sequence length="130" mass="13905">MITVRSRRIATRSANRTRKRGDFRVAGSTQVTPEEMAAAATNFDNVNQGLQQMLSRLMTELSQLNGAWKGMGAAAFEQVKVQYEADLKKLNAALADTAESIRVSGTGYSSTDTDAASRVSGSGGNFSLPL</sequence>
<dbReference type="AlphaFoldDB" id="A0A7W7CW75"/>
<dbReference type="Gene3D" id="1.10.287.1060">
    <property type="entry name" value="ESAT-6-like"/>
    <property type="match status" value="1"/>
</dbReference>
<gene>
    <name evidence="3" type="ORF">BKA14_005950</name>
</gene>
<organism evidence="3 4">
    <name type="scientific">Paractinoplanes abujensis</name>
    <dbReference type="NCBI Taxonomy" id="882441"/>
    <lineage>
        <taxon>Bacteria</taxon>
        <taxon>Bacillati</taxon>
        <taxon>Actinomycetota</taxon>
        <taxon>Actinomycetes</taxon>
        <taxon>Micromonosporales</taxon>
        <taxon>Micromonosporaceae</taxon>
        <taxon>Paractinoplanes</taxon>
    </lineage>
</organism>
<evidence type="ECO:0000256" key="1">
    <source>
        <dbReference type="SAM" id="Coils"/>
    </source>
</evidence>
<accession>A0A7W7CW75</accession>
<name>A0A7W7CW75_9ACTN</name>